<keyword evidence="2" id="KW-0378">Hydrolase</keyword>
<organism evidence="4 5">
    <name type="scientific">Sporosarcina psychrophila</name>
    <name type="common">Bacillus psychrophilus</name>
    <dbReference type="NCBI Taxonomy" id="1476"/>
    <lineage>
        <taxon>Bacteria</taxon>
        <taxon>Bacillati</taxon>
        <taxon>Bacillota</taxon>
        <taxon>Bacilli</taxon>
        <taxon>Bacillales</taxon>
        <taxon>Caryophanaceae</taxon>
        <taxon>Sporosarcina</taxon>
    </lineage>
</organism>
<comment type="caution">
    <text evidence="4">The sequence shown here is derived from an EMBL/GenBank/DDBJ whole genome shotgun (WGS) entry which is preliminary data.</text>
</comment>
<accession>A0A921G3T8</accession>
<dbReference type="Proteomes" id="UP000698173">
    <property type="component" value="Unassembled WGS sequence"/>
</dbReference>
<protein>
    <submittedName>
        <fullName evidence="4">Polysaccharide deacetylase family protein</fullName>
    </submittedName>
</protein>
<gene>
    <name evidence="4" type="ORF">K8V56_21360</name>
</gene>
<evidence type="ECO:0000259" key="3">
    <source>
        <dbReference type="PROSITE" id="PS51677"/>
    </source>
</evidence>
<evidence type="ECO:0000313" key="5">
    <source>
        <dbReference type="Proteomes" id="UP000698173"/>
    </source>
</evidence>
<feature type="domain" description="NodB homology" evidence="3">
    <location>
        <begin position="50"/>
        <end position="230"/>
    </location>
</feature>
<dbReference type="PROSITE" id="PS51677">
    <property type="entry name" value="NODB"/>
    <property type="match status" value="1"/>
</dbReference>
<dbReference type="InterPro" id="IPR002509">
    <property type="entry name" value="NODB_dom"/>
</dbReference>
<dbReference type="GO" id="GO:0046872">
    <property type="term" value="F:metal ion binding"/>
    <property type="evidence" value="ECO:0007669"/>
    <property type="project" value="UniProtKB-KW"/>
</dbReference>
<sequence length="254" mass="29018">MKRTGLIALIVIVLSISILYVNFQASATDKGRQYYEERNLIIWDVQTEEKVIALTFDDGPHPIYTAQILDILARFDAKATFFVLGEHAEKYPTIVLRENDEGHEIANHTFTHSYKYTAKELERELLKTNDVIYGITGTYPVLFRPVGGSYDESVVNIAVENDYKVVLWSWHQDTEDWKRPGVKRIVNRVLTGTKPGDVILFHDAGGNRAQTVKALEEILPELQKQGYQFVTVSELIKRKNAETTMPKVKANRPH</sequence>
<dbReference type="CDD" id="cd10917">
    <property type="entry name" value="CE4_NodB_like_6s_7s"/>
    <property type="match status" value="1"/>
</dbReference>
<dbReference type="InterPro" id="IPR011330">
    <property type="entry name" value="Glyco_hydro/deAcase_b/a-brl"/>
</dbReference>
<proteinExistence type="predicted"/>
<reference evidence="4" key="2">
    <citation type="submission" date="2021-09" db="EMBL/GenBank/DDBJ databases">
        <authorList>
            <person name="Gilroy R."/>
        </authorList>
    </citation>
    <scope>NUCLEOTIDE SEQUENCE</scope>
    <source>
        <strain evidence="4">CHK171-7178</strain>
    </source>
</reference>
<dbReference type="EMBL" id="DYWT01000318">
    <property type="protein sequence ID" value="HJF34320.1"/>
    <property type="molecule type" value="Genomic_DNA"/>
</dbReference>
<keyword evidence="1" id="KW-0479">Metal-binding</keyword>
<evidence type="ECO:0000256" key="1">
    <source>
        <dbReference type="ARBA" id="ARBA00022723"/>
    </source>
</evidence>
<dbReference type="Gene3D" id="3.20.20.370">
    <property type="entry name" value="Glycoside hydrolase/deacetylase"/>
    <property type="match status" value="1"/>
</dbReference>
<dbReference type="SUPFAM" id="SSF88713">
    <property type="entry name" value="Glycoside hydrolase/deacetylase"/>
    <property type="match status" value="1"/>
</dbReference>
<evidence type="ECO:0000313" key="4">
    <source>
        <dbReference type="EMBL" id="HJF34320.1"/>
    </source>
</evidence>
<dbReference type="GO" id="GO:0005975">
    <property type="term" value="P:carbohydrate metabolic process"/>
    <property type="evidence" value="ECO:0007669"/>
    <property type="project" value="InterPro"/>
</dbReference>
<dbReference type="InterPro" id="IPR050248">
    <property type="entry name" value="Polysacc_deacetylase_ArnD"/>
</dbReference>
<dbReference type="GO" id="GO:0016020">
    <property type="term" value="C:membrane"/>
    <property type="evidence" value="ECO:0007669"/>
    <property type="project" value="TreeGrafter"/>
</dbReference>
<dbReference type="PANTHER" id="PTHR10587">
    <property type="entry name" value="GLYCOSYL TRANSFERASE-RELATED"/>
    <property type="match status" value="1"/>
</dbReference>
<reference evidence="4" key="1">
    <citation type="journal article" date="2021" name="PeerJ">
        <title>Extensive microbial diversity within the chicken gut microbiome revealed by metagenomics and culture.</title>
        <authorList>
            <person name="Gilroy R."/>
            <person name="Ravi A."/>
            <person name="Getino M."/>
            <person name="Pursley I."/>
            <person name="Horton D.L."/>
            <person name="Alikhan N.F."/>
            <person name="Baker D."/>
            <person name="Gharbi K."/>
            <person name="Hall N."/>
            <person name="Watson M."/>
            <person name="Adriaenssens E.M."/>
            <person name="Foster-Nyarko E."/>
            <person name="Jarju S."/>
            <person name="Secka A."/>
            <person name="Antonio M."/>
            <person name="Oren A."/>
            <person name="Chaudhuri R.R."/>
            <person name="La Ragione R."/>
            <person name="Hildebrand F."/>
            <person name="Pallen M.J."/>
        </authorList>
    </citation>
    <scope>NUCLEOTIDE SEQUENCE</scope>
    <source>
        <strain evidence="4">CHK171-7178</strain>
    </source>
</reference>
<evidence type="ECO:0000256" key="2">
    <source>
        <dbReference type="ARBA" id="ARBA00022801"/>
    </source>
</evidence>
<dbReference type="GO" id="GO:0016810">
    <property type="term" value="F:hydrolase activity, acting on carbon-nitrogen (but not peptide) bonds"/>
    <property type="evidence" value="ECO:0007669"/>
    <property type="project" value="InterPro"/>
</dbReference>
<dbReference type="AlphaFoldDB" id="A0A921G3T8"/>
<dbReference type="Pfam" id="PF01522">
    <property type="entry name" value="Polysacc_deac_1"/>
    <property type="match status" value="1"/>
</dbReference>
<name>A0A921G3T8_SPOPS</name>
<dbReference type="PANTHER" id="PTHR10587:SF133">
    <property type="entry name" value="CHITIN DEACETYLASE 1-RELATED"/>
    <property type="match status" value="1"/>
</dbReference>